<dbReference type="AlphaFoldDB" id="A0A8H4L9K9"/>
<dbReference type="EMBL" id="JAADYS010001040">
    <property type="protein sequence ID" value="KAF4465397.1"/>
    <property type="molecule type" value="Genomic_DNA"/>
</dbReference>
<gene>
    <name evidence="6" type="ORF">FALBO_7757</name>
</gene>
<evidence type="ECO:0000256" key="2">
    <source>
        <dbReference type="ARBA" id="ARBA00023043"/>
    </source>
</evidence>
<dbReference type="PANTHER" id="PTHR24126:SF14">
    <property type="entry name" value="ANK_REP_REGION DOMAIN-CONTAINING PROTEIN"/>
    <property type="match status" value="1"/>
</dbReference>
<evidence type="ECO:0000256" key="3">
    <source>
        <dbReference type="PROSITE-ProRule" id="PRU00023"/>
    </source>
</evidence>
<dbReference type="PROSITE" id="PS50088">
    <property type="entry name" value="ANK_REPEAT"/>
    <property type="match status" value="2"/>
</dbReference>
<dbReference type="SMART" id="SM00248">
    <property type="entry name" value="ANK"/>
    <property type="match status" value="3"/>
</dbReference>
<dbReference type="Proteomes" id="UP000554235">
    <property type="component" value="Unassembled WGS sequence"/>
</dbReference>
<dbReference type="Gene3D" id="1.25.40.20">
    <property type="entry name" value="Ankyrin repeat-containing domain"/>
    <property type="match status" value="2"/>
</dbReference>
<dbReference type="SUPFAM" id="SSF48403">
    <property type="entry name" value="Ankyrin repeat"/>
    <property type="match status" value="1"/>
</dbReference>
<dbReference type="PANTHER" id="PTHR24126">
    <property type="entry name" value="ANKYRIN REPEAT, PH AND SEC7 DOMAIN CONTAINING PROTEIN SECG-RELATED"/>
    <property type="match status" value="1"/>
</dbReference>
<dbReference type="InterPro" id="IPR002110">
    <property type="entry name" value="Ankyrin_rpt"/>
</dbReference>
<keyword evidence="2 3" id="KW-0040">ANK repeat</keyword>
<evidence type="ECO:0000256" key="1">
    <source>
        <dbReference type="ARBA" id="ARBA00022737"/>
    </source>
</evidence>
<dbReference type="OrthoDB" id="539213at2759"/>
<feature type="region of interest" description="Disordered" evidence="4">
    <location>
        <begin position="510"/>
        <end position="555"/>
    </location>
</feature>
<keyword evidence="1" id="KW-0677">Repeat</keyword>
<reference evidence="6 7" key="1">
    <citation type="submission" date="2020-01" db="EMBL/GenBank/DDBJ databases">
        <title>Identification and distribution of gene clusters putatively required for synthesis of sphingolipid metabolism inhibitors in phylogenetically diverse species of the filamentous fungus Fusarium.</title>
        <authorList>
            <person name="Kim H.-S."/>
            <person name="Busman M."/>
            <person name="Brown D.W."/>
            <person name="Divon H."/>
            <person name="Uhlig S."/>
            <person name="Proctor R.H."/>
        </authorList>
    </citation>
    <scope>NUCLEOTIDE SEQUENCE [LARGE SCALE GENOMIC DNA]</scope>
    <source>
        <strain evidence="6 7">NRRL 20459</strain>
    </source>
</reference>
<evidence type="ECO:0000259" key="5">
    <source>
        <dbReference type="Pfam" id="PF05486"/>
    </source>
</evidence>
<protein>
    <recommendedName>
        <fullName evidence="5">SRP9 domain-containing protein</fullName>
    </recommendedName>
</protein>
<organism evidence="6 7">
    <name type="scientific">Fusarium albosuccineum</name>
    <dbReference type="NCBI Taxonomy" id="1237068"/>
    <lineage>
        <taxon>Eukaryota</taxon>
        <taxon>Fungi</taxon>
        <taxon>Dikarya</taxon>
        <taxon>Ascomycota</taxon>
        <taxon>Pezizomycotina</taxon>
        <taxon>Sordariomycetes</taxon>
        <taxon>Hypocreomycetidae</taxon>
        <taxon>Hypocreales</taxon>
        <taxon>Nectriaceae</taxon>
        <taxon>Fusarium</taxon>
        <taxon>Fusarium decemcellulare species complex</taxon>
    </lineage>
</organism>
<accession>A0A8H4L9K9</accession>
<comment type="caution">
    <text evidence="6">The sequence shown here is derived from an EMBL/GenBank/DDBJ whole genome shotgun (WGS) entry which is preliminary data.</text>
</comment>
<dbReference type="Pfam" id="PF05486">
    <property type="entry name" value="SRP9-21"/>
    <property type="match status" value="1"/>
</dbReference>
<evidence type="ECO:0000313" key="7">
    <source>
        <dbReference type="Proteomes" id="UP000554235"/>
    </source>
</evidence>
<feature type="compositionally biased region" description="Polar residues" evidence="4">
    <location>
        <begin position="528"/>
        <end position="539"/>
    </location>
</feature>
<dbReference type="PROSITE" id="PS50297">
    <property type="entry name" value="ANK_REP_REGION"/>
    <property type="match status" value="2"/>
</dbReference>
<proteinExistence type="predicted"/>
<feature type="repeat" description="ANK" evidence="3">
    <location>
        <begin position="147"/>
        <end position="179"/>
    </location>
</feature>
<evidence type="ECO:0000313" key="6">
    <source>
        <dbReference type="EMBL" id="KAF4465397.1"/>
    </source>
</evidence>
<feature type="repeat" description="ANK" evidence="3">
    <location>
        <begin position="271"/>
        <end position="303"/>
    </location>
</feature>
<name>A0A8H4L9K9_9HYPO</name>
<dbReference type="InterPro" id="IPR036770">
    <property type="entry name" value="Ankyrin_rpt-contain_sf"/>
</dbReference>
<dbReference type="Pfam" id="PF00023">
    <property type="entry name" value="Ank"/>
    <property type="match status" value="2"/>
</dbReference>
<sequence length="555" mass="60229">MEPHTNEQTYALAEACLNLAEMPPEILGMIFDQVSLFPSPYKGMLAIARTCRTLAAHVLPRLYSRDVADSLKLPRKLDMPIALQWACWFGVLGAARASIEALTMAGVDVAAKISHPFNNDNLYSLRYRMSRRRGLSGPAYGYLHWRNNSSLLHLACIRGNTAVAKLLMEKGVHPDMPDGAKLPALAYALNADARLLIEHGANVNITHDGDETALCHLISLGPMETRDWGTEFNVPQGNGALQAWHTTQDVVGAIKYLIQEAGADIYADKIRTVNPLQQAVLTRYLEVVKLLLDAGASPNPIDTRTGEKRLLLADALEPGYNKKVVELILSAGAEADFGEAAFGGESHSLPIMNLTLRGSNPLYAKEEVQVAHLVCGRMKNINVEINGHAPLWNYVRKGRQDIGQVMIEHGADPEKANVEVRDTVLSLVAPNRHQNHKTRITTRYSLKPVTSRPDAPADAAAKPPRGSLVLKTYDPISGVTLKYRTTKAAEVSRLVYASLGRLGKSMAAVPVVAEEPMPDAPEAEEQQGAASQHQPTGQASQGGGGGGKKKKKGKK</sequence>
<evidence type="ECO:0000256" key="4">
    <source>
        <dbReference type="SAM" id="MobiDB-lite"/>
    </source>
</evidence>
<keyword evidence="7" id="KW-1185">Reference proteome</keyword>
<dbReference type="InterPro" id="IPR039432">
    <property type="entry name" value="SRP9_dom"/>
</dbReference>
<feature type="domain" description="SRP9" evidence="5">
    <location>
        <begin position="436"/>
        <end position="506"/>
    </location>
</feature>